<dbReference type="Pfam" id="PF03259">
    <property type="entry name" value="Robl_LC7"/>
    <property type="match status" value="1"/>
</dbReference>
<evidence type="ECO:0000313" key="3">
    <source>
        <dbReference type="EMBL" id="NER30839.1"/>
    </source>
</evidence>
<evidence type="ECO:0000256" key="1">
    <source>
        <dbReference type="SAM" id="MobiDB-lite"/>
    </source>
</evidence>
<dbReference type="SMART" id="SM00960">
    <property type="entry name" value="Robl_LC7"/>
    <property type="match status" value="1"/>
</dbReference>
<name>A0A6B3NCL9_9CYAN</name>
<gene>
    <name evidence="3" type="ORF">F6J89_25275</name>
</gene>
<feature type="region of interest" description="Disordered" evidence="1">
    <location>
        <begin position="146"/>
        <end position="169"/>
    </location>
</feature>
<dbReference type="Gene3D" id="3.30.450.30">
    <property type="entry name" value="Dynein light chain 2a, cytoplasmic"/>
    <property type="match status" value="1"/>
</dbReference>
<feature type="domain" description="Roadblock/LAMTOR2" evidence="2">
    <location>
        <begin position="11"/>
        <end position="99"/>
    </location>
</feature>
<reference evidence="3" key="1">
    <citation type="submission" date="2019-11" db="EMBL/GenBank/DDBJ databases">
        <title>Genomic insights into an expanded diversity of filamentous marine cyanobacteria reveals the extraordinary biosynthetic potential of Moorea and Okeania.</title>
        <authorList>
            <person name="Ferreira Leao T."/>
            <person name="Wang M."/>
            <person name="Moss N."/>
            <person name="Da Silva R."/>
            <person name="Sanders J."/>
            <person name="Nurk S."/>
            <person name="Gurevich A."/>
            <person name="Humphrey G."/>
            <person name="Reher R."/>
            <person name="Zhu Q."/>
            <person name="Belda-Ferre P."/>
            <person name="Glukhov E."/>
            <person name="Rex R."/>
            <person name="Dorrestein P.C."/>
            <person name="Knight R."/>
            <person name="Pevzner P."/>
            <person name="Gerwick W.H."/>
            <person name="Gerwick L."/>
        </authorList>
    </citation>
    <scope>NUCLEOTIDE SEQUENCE</scope>
    <source>
        <strain evidence="3">SIO1C4</strain>
    </source>
</reference>
<organism evidence="3">
    <name type="scientific">Symploca sp. SIO1C4</name>
    <dbReference type="NCBI Taxonomy" id="2607765"/>
    <lineage>
        <taxon>Bacteria</taxon>
        <taxon>Bacillati</taxon>
        <taxon>Cyanobacteriota</taxon>
        <taxon>Cyanophyceae</taxon>
        <taxon>Coleofasciculales</taxon>
        <taxon>Coleofasciculaceae</taxon>
        <taxon>Symploca</taxon>
    </lineage>
</organism>
<dbReference type="InterPro" id="IPR004942">
    <property type="entry name" value="Roadblock/LAMTOR2_dom"/>
</dbReference>
<dbReference type="EMBL" id="JAAHFQ010000653">
    <property type="protein sequence ID" value="NER30839.1"/>
    <property type="molecule type" value="Genomic_DNA"/>
</dbReference>
<dbReference type="SUPFAM" id="SSF103196">
    <property type="entry name" value="Roadblock/LC7 domain"/>
    <property type="match status" value="1"/>
</dbReference>
<proteinExistence type="predicted"/>
<dbReference type="AlphaFoldDB" id="A0A6B3NCL9"/>
<protein>
    <recommendedName>
        <fullName evidence="2">Roadblock/LAMTOR2 domain-containing protein</fullName>
    </recommendedName>
</protein>
<feature type="compositionally biased region" description="Basic and acidic residues" evidence="1">
    <location>
        <begin position="159"/>
        <end position="169"/>
    </location>
</feature>
<comment type="caution">
    <text evidence="3">The sequence shown here is derived from an EMBL/GenBank/DDBJ whole genome shotgun (WGS) entry which is preliminary data.</text>
</comment>
<evidence type="ECO:0000259" key="2">
    <source>
        <dbReference type="SMART" id="SM00960"/>
    </source>
</evidence>
<accession>A0A6B3NCL9</accession>
<sequence length="180" mass="20346">MSSETNSDKRDNILKQLISSARGIQDAVLVDDEALVINNPLQEWDEDSASGMATAMFFLRDSTREHLHWSVLTHMLLETEEAYFIGVPCSQETFLLVQASKVGKLGEIRRVINRAVKQLQSQLKSEECLDTDANKGQIAKTVLQEDKTQLPDNKSLTRPKPEANSDVNSEIKYRNRRISN</sequence>